<organism evidence="4 5">
    <name type="scientific">Arctia plantaginis</name>
    <name type="common">Wood tiger moth</name>
    <name type="synonym">Phalaena plantaginis</name>
    <dbReference type="NCBI Taxonomy" id="874455"/>
    <lineage>
        <taxon>Eukaryota</taxon>
        <taxon>Metazoa</taxon>
        <taxon>Ecdysozoa</taxon>
        <taxon>Arthropoda</taxon>
        <taxon>Hexapoda</taxon>
        <taxon>Insecta</taxon>
        <taxon>Pterygota</taxon>
        <taxon>Neoptera</taxon>
        <taxon>Endopterygota</taxon>
        <taxon>Lepidoptera</taxon>
        <taxon>Glossata</taxon>
        <taxon>Ditrysia</taxon>
        <taxon>Noctuoidea</taxon>
        <taxon>Erebidae</taxon>
        <taxon>Arctiinae</taxon>
        <taxon>Arctia</taxon>
    </lineage>
</organism>
<dbReference type="InterPro" id="IPR001148">
    <property type="entry name" value="CA_dom"/>
</dbReference>
<dbReference type="PANTHER" id="PTHR18952">
    <property type="entry name" value="CARBONIC ANHYDRASE"/>
    <property type="match status" value="1"/>
</dbReference>
<evidence type="ECO:0000313" key="5">
    <source>
        <dbReference type="Proteomes" id="UP000494106"/>
    </source>
</evidence>
<keyword evidence="5" id="KW-1185">Reference proteome</keyword>
<gene>
    <name evidence="4" type="ORF">APLA_LOCUS16221</name>
</gene>
<dbReference type="PROSITE" id="PS51144">
    <property type="entry name" value="ALPHA_CA_2"/>
    <property type="match status" value="1"/>
</dbReference>
<name>A0A8S1BDB0_ARCPL</name>
<sequence>MFNTKIGKITTWFLLFIQIQVLGLSDPGRQSLRSDKRTKTAFLVLRTTPWHFLRDQTSPRTNTLFDDADDIQRQLDNEARDRIKCGKPQIHWPDISEIPSFDLTLKTENTVQPFLWGRMLKLFPDEVGNRVVEVSPKTIWVFHFPTHVPTQIPLMKSDHYMKKSFKDEAQGVSVPPCCQTKSQDNSETDFKPFPSLSKYVKDTVLAHSYGWSRPKSLDGDIYSAASPFQTHRNWDYYTQHTWPQIFPSCSGRSQSPIDLPLTGLLKARGARPLFFQYFNVQPSAMLLQTDGQRAVLYGIWPRYRRPLIYGGAVHSRRYLFHSMTVHWPSEHRIGGQVYPVETQALFISAEYKTIQDALEGYPKDAQAILGISSLYKYGKHTHQGLAKMMNFSNGEPFNTNNFTAKPLTYFSPPFSSYVCYQGSLTVPPCTETVIWFVRARALSVRREFIDTMEAIVSSEPIPRRRFSRFPQPLNDRKVFIFK</sequence>
<feature type="chain" id="PRO_5035820751" description="Alpha-carbonic anhydrase domain-containing protein" evidence="2">
    <location>
        <begin position="26"/>
        <end position="482"/>
    </location>
</feature>
<reference evidence="4 5" key="1">
    <citation type="submission" date="2020-04" db="EMBL/GenBank/DDBJ databases">
        <authorList>
            <person name="Wallbank WR R."/>
            <person name="Pardo Diaz C."/>
            <person name="Kozak K."/>
            <person name="Martin S."/>
            <person name="Jiggins C."/>
            <person name="Moest M."/>
            <person name="Warren A I."/>
            <person name="Byers J.R.P. K."/>
            <person name="Montejo-Kovacevich G."/>
            <person name="Yen C E."/>
        </authorList>
    </citation>
    <scope>NUCLEOTIDE SEQUENCE [LARGE SCALE GENOMIC DNA]</scope>
</reference>
<dbReference type="CDD" id="cd00326">
    <property type="entry name" value="alpha_CA"/>
    <property type="match status" value="1"/>
</dbReference>
<feature type="signal peptide" evidence="2">
    <location>
        <begin position="1"/>
        <end position="25"/>
    </location>
</feature>
<dbReference type="Gene3D" id="3.10.200.10">
    <property type="entry name" value="Alpha carbonic anhydrase"/>
    <property type="match status" value="1"/>
</dbReference>
<dbReference type="Pfam" id="PF00194">
    <property type="entry name" value="Carb_anhydrase"/>
    <property type="match status" value="1"/>
</dbReference>
<dbReference type="GO" id="GO:0004089">
    <property type="term" value="F:carbonate dehydratase activity"/>
    <property type="evidence" value="ECO:0007669"/>
    <property type="project" value="InterPro"/>
</dbReference>
<dbReference type="SMART" id="SM01057">
    <property type="entry name" value="Carb_anhydrase"/>
    <property type="match status" value="1"/>
</dbReference>
<proteinExistence type="inferred from homology"/>
<evidence type="ECO:0000313" key="4">
    <source>
        <dbReference type="EMBL" id="CAB3257855.1"/>
    </source>
</evidence>
<dbReference type="OrthoDB" id="429145at2759"/>
<dbReference type="Proteomes" id="UP000494106">
    <property type="component" value="Unassembled WGS sequence"/>
</dbReference>
<comment type="caution">
    <text evidence="4">The sequence shown here is derived from an EMBL/GenBank/DDBJ whole genome shotgun (WGS) entry which is preliminary data.</text>
</comment>
<keyword evidence="2" id="KW-0732">Signal</keyword>
<protein>
    <recommendedName>
        <fullName evidence="3">Alpha-carbonic anhydrase domain-containing protein</fullName>
    </recommendedName>
</protein>
<evidence type="ECO:0000256" key="1">
    <source>
        <dbReference type="ARBA" id="ARBA00010718"/>
    </source>
</evidence>
<dbReference type="SUPFAM" id="SSF51069">
    <property type="entry name" value="Carbonic anhydrase"/>
    <property type="match status" value="1"/>
</dbReference>
<dbReference type="EMBL" id="CADEBC010000592">
    <property type="protein sequence ID" value="CAB3257855.1"/>
    <property type="molecule type" value="Genomic_DNA"/>
</dbReference>
<dbReference type="GO" id="GO:0008270">
    <property type="term" value="F:zinc ion binding"/>
    <property type="evidence" value="ECO:0007669"/>
    <property type="project" value="InterPro"/>
</dbReference>
<feature type="domain" description="Alpha-carbonic anhydrase" evidence="3">
    <location>
        <begin position="232"/>
        <end position="482"/>
    </location>
</feature>
<dbReference type="GO" id="GO:0005737">
    <property type="term" value="C:cytoplasm"/>
    <property type="evidence" value="ECO:0007669"/>
    <property type="project" value="TreeGrafter"/>
</dbReference>
<accession>A0A8S1BDB0</accession>
<dbReference type="InterPro" id="IPR036398">
    <property type="entry name" value="CA_dom_sf"/>
</dbReference>
<evidence type="ECO:0000256" key="2">
    <source>
        <dbReference type="SAM" id="SignalP"/>
    </source>
</evidence>
<dbReference type="AlphaFoldDB" id="A0A8S1BDB0"/>
<dbReference type="InterPro" id="IPR023561">
    <property type="entry name" value="Carbonic_anhydrase_a-class"/>
</dbReference>
<dbReference type="PANTHER" id="PTHR18952:SF124">
    <property type="entry name" value="CARBONIC ANHYDRASE 7"/>
    <property type="match status" value="1"/>
</dbReference>
<evidence type="ECO:0000259" key="3">
    <source>
        <dbReference type="PROSITE" id="PS51144"/>
    </source>
</evidence>
<comment type="similarity">
    <text evidence="1">Belongs to the alpha-carbonic anhydrase family.</text>
</comment>